<reference evidence="2" key="2">
    <citation type="submission" date="2018-05" db="EMBL/GenBank/DDBJ databases">
        <title>OgluRS3 (Oryza glumaepatula Reference Sequence Version 3).</title>
        <authorList>
            <person name="Zhang J."/>
            <person name="Kudrna D."/>
            <person name="Lee S."/>
            <person name="Talag J."/>
            <person name="Welchert J."/>
            <person name="Wing R.A."/>
        </authorList>
    </citation>
    <scope>NUCLEOTIDE SEQUENCE [LARGE SCALE GENOMIC DNA]</scope>
</reference>
<dbReference type="Proteomes" id="UP000026961">
    <property type="component" value="Chromosome 6"/>
</dbReference>
<dbReference type="HOGENOM" id="CLU_1680648_0_0_1"/>
<reference evidence="2" key="1">
    <citation type="submission" date="2015-04" db="UniProtKB">
        <authorList>
            <consortium name="EnsemblPlants"/>
        </authorList>
    </citation>
    <scope>IDENTIFICATION</scope>
</reference>
<accession>A0A0E0ABV8</accession>
<dbReference type="EnsemblPlants" id="OGLUM06G22120.1">
    <property type="protein sequence ID" value="OGLUM06G22120.1"/>
    <property type="gene ID" value="OGLUM06G22120"/>
</dbReference>
<dbReference type="Gramene" id="OGLUM06G22120.1">
    <property type="protein sequence ID" value="OGLUM06G22120.1"/>
    <property type="gene ID" value="OGLUM06G22120"/>
</dbReference>
<evidence type="ECO:0000256" key="1">
    <source>
        <dbReference type="SAM" id="MobiDB-lite"/>
    </source>
</evidence>
<dbReference type="AlphaFoldDB" id="A0A0E0ABV8"/>
<keyword evidence="3" id="KW-1185">Reference proteome</keyword>
<evidence type="ECO:0000313" key="3">
    <source>
        <dbReference type="Proteomes" id="UP000026961"/>
    </source>
</evidence>
<proteinExistence type="predicted"/>
<protein>
    <submittedName>
        <fullName evidence="2">Uncharacterized protein</fullName>
    </submittedName>
</protein>
<name>A0A0E0ABV8_9ORYZ</name>
<organism evidence="2">
    <name type="scientific">Oryza glumipatula</name>
    <dbReference type="NCBI Taxonomy" id="40148"/>
    <lineage>
        <taxon>Eukaryota</taxon>
        <taxon>Viridiplantae</taxon>
        <taxon>Streptophyta</taxon>
        <taxon>Embryophyta</taxon>
        <taxon>Tracheophyta</taxon>
        <taxon>Spermatophyta</taxon>
        <taxon>Magnoliopsida</taxon>
        <taxon>Liliopsida</taxon>
        <taxon>Poales</taxon>
        <taxon>Poaceae</taxon>
        <taxon>BOP clade</taxon>
        <taxon>Oryzoideae</taxon>
        <taxon>Oryzeae</taxon>
        <taxon>Oryzinae</taxon>
        <taxon>Oryza</taxon>
    </lineage>
</organism>
<evidence type="ECO:0000313" key="2">
    <source>
        <dbReference type="EnsemblPlants" id="OGLUM06G22120.1"/>
    </source>
</evidence>
<sequence length="157" mass="16524">MGTSTEILNPNIYLRLLLFHRRLVSPSPSVAPPAAANIMLDTSQPPGPVVARRICPSIVTPPRRRRRAGRIAVGGDIAVDVAEGRGTAAALASLAISGTHMSAVSNSSLLPHHDSLQETGKEKSRSGGEAIESSSKINGKTSSTWWLPNSEKTPAIT</sequence>
<feature type="region of interest" description="Disordered" evidence="1">
    <location>
        <begin position="106"/>
        <end position="157"/>
    </location>
</feature>
<feature type="compositionally biased region" description="Polar residues" evidence="1">
    <location>
        <begin position="132"/>
        <end position="157"/>
    </location>
</feature>
<feature type="compositionally biased region" description="Basic and acidic residues" evidence="1">
    <location>
        <begin position="111"/>
        <end position="126"/>
    </location>
</feature>